<sequence>MKRIFGRDKPKMAKVTPAQIASGPAVLDSEDQPPYPDRPHIQQRDSAQLQQRMPARQSTDERWEVVSSHNDDNSNNTPNYRYDNRDRGISDLGSPRPPALVPDSRSSSLASLPPGASPPAPNAHPRSGSPYSISTAATHVPETQGRARGEATGGALRKRPQAAPGNGGSAPNGTSSPPATAALGILRALDPFAALDGTPGDRQGKQNKHEHAHHGSEDAHHGEEKKEKKGFWSSGRDREREKEKDREREREKDKYRKEEESPAELTRMIGYLTATSSEDWSLVLEVCDRASESEANAKEAVKALRREFKYAEPPAQLSAARLWAIMLRNSSEIFMQQMVSRKFLDTLEDVLTSSRTSPVVRERLMDVLAAVAYASQHKAGRGDKDGFRALWRKVKPADKPEEGVPFDIDDAMFNPPMPRPTSEYSLEHHQPYQLPNDQALQQLQEAVAQVNPAQAPKAKKRSSQRKNRIIPVEEDIRRLFQECALGNGNAQLLSQALAYARPEDLKKNDVIKEYSAKCRSSQELIYAQIPWASAGAERSRATKGSPPLSQKSHSNSSYPAAQTQDDDTPAPESTIEEDLLAAILVSNEALTDALRLYDDLERVGIEKETEEISRRDVRMDRRTLAHQEEYGGQLEPPHVTGAGSSRSPSPSPRSSPVMSFQQPAYIPSVKHPLPRIPNNLIPGTAPSPLPSPYSPQNGGLVPPPPAPHGPRSPAFITASRTPSPERYSSPAAVDAHPQMSVSNHSRTDSSASSKEYPLLHNGLDRLHIGHPMVHMHMDDSSDDDILTPVRPSAKALGKRKLVDDEQHDRAFDPDDMFYENREEPYQPPDPQVDSDSDEVRWHHPTQFVYDAAAERTQQRIRRGRVSTLVDVVH</sequence>
<dbReference type="GO" id="GO:0030479">
    <property type="term" value="C:actin cortical patch"/>
    <property type="evidence" value="ECO:0007669"/>
    <property type="project" value="TreeGrafter"/>
</dbReference>
<evidence type="ECO:0000313" key="4">
    <source>
        <dbReference type="Proteomes" id="UP000076532"/>
    </source>
</evidence>
<feature type="region of interest" description="Disordered" evidence="1">
    <location>
        <begin position="676"/>
        <end position="755"/>
    </location>
</feature>
<proteinExistence type="predicted"/>
<dbReference type="SMART" id="SM00288">
    <property type="entry name" value="VHS"/>
    <property type="match status" value="1"/>
</dbReference>
<dbReference type="GO" id="GO:0007034">
    <property type="term" value="P:vacuolar transport"/>
    <property type="evidence" value="ECO:0007669"/>
    <property type="project" value="UniProtKB-ARBA"/>
</dbReference>
<feature type="compositionally biased region" description="Low complexity" evidence="1">
    <location>
        <begin position="171"/>
        <end position="182"/>
    </location>
</feature>
<feature type="region of interest" description="Disordered" evidence="1">
    <location>
        <begin position="818"/>
        <end position="837"/>
    </location>
</feature>
<dbReference type="EMBL" id="KV417495">
    <property type="protein sequence ID" value="KZP30130.1"/>
    <property type="molecule type" value="Genomic_DNA"/>
</dbReference>
<evidence type="ECO:0000313" key="3">
    <source>
        <dbReference type="EMBL" id="KZP30130.1"/>
    </source>
</evidence>
<feature type="compositionally biased region" description="Polar residues" evidence="1">
    <location>
        <begin position="547"/>
        <end position="563"/>
    </location>
</feature>
<dbReference type="SUPFAM" id="SSF48464">
    <property type="entry name" value="ENTH/VHS domain"/>
    <property type="match status" value="1"/>
</dbReference>
<feature type="compositionally biased region" description="Polar residues" evidence="1">
    <location>
        <begin position="739"/>
        <end position="753"/>
    </location>
</feature>
<dbReference type="InterPro" id="IPR002014">
    <property type="entry name" value="VHS_dom"/>
</dbReference>
<dbReference type="SUPFAM" id="SSF89009">
    <property type="entry name" value="GAT-like domain"/>
    <property type="match status" value="1"/>
</dbReference>
<feature type="region of interest" description="Disordered" evidence="1">
    <location>
        <begin position="1"/>
        <end position="261"/>
    </location>
</feature>
<dbReference type="PANTHER" id="PTHR47789:SF2">
    <property type="entry name" value="VHS DOMAIN-CONTAINING PROTEIN"/>
    <property type="match status" value="1"/>
</dbReference>
<dbReference type="InterPro" id="IPR045007">
    <property type="entry name" value="LSB5"/>
</dbReference>
<organism evidence="3 4">
    <name type="scientific">Athelia psychrophila</name>
    <dbReference type="NCBI Taxonomy" id="1759441"/>
    <lineage>
        <taxon>Eukaryota</taxon>
        <taxon>Fungi</taxon>
        <taxon>Dikarya</taxon>
        <taxon>Basidiomycota</taxon>
        <taxon>Agaricomycotina</taxon>
        <taxon>Agaricomycetes</taxon>
        <taxon>Agaricomycetidae</taxon>
        <taxon>Atheliales</taxon>
        <taxon>Atheliaceae</taxon>
        <taxon>Athelia</taxon>
    </lineage>
</organism>
<feature type="region of interest" description="Disordered" evidence="1">
    <location>
        <begin position="535"/>
        <end position="572"/>
    </location>
</feature>
<dbReference type="InterPro" id="IPR008942">
    <property type="entry name" value="ENTH_VHS"/>
</dbReference>
<gene>
    <name evidence="3" type="ORF">FIBSPDRAFT_815358</name>
</gene>
<dbReference type="GO" id="GO:0006897">
    <property type="term" value="P:endocytosis"/>
    <property type="evidence" value="ECO:0007669"/>
    <property type="project" value="InterPro"/>
</dbReference>
<feature type="region of interest" description="Disordered" evidence="1">
    <location>
        <begin position="627"/>
        <end position="659"/>
    </location>
</feature>
<dbReference type="GO" id="GO:0007015">
    <property type="term" value="P:actin filament organization"/>
    <property type="evidence" value="ECO:0007669"/>
    <property type="project" value="InterPro"/>
</dbReference>
<dbReference type="CDD" id="cd21383">
    <property type="entry name" value="GAT_GGA_Tom1-like"/>
    <property type="match status" value="1"/>
</dbReference>
<dbReference type="PROSITE" id="PS50179">
    <property type="entry name" value="VHS"/>
    <property type="match status" value="1"/>
</dbReference>
<dbReference type="Proteomes" id="UP000076532">
    <property type="component" value="Unassembled WGS sequence"/>
</dbReference>
<dbReference type="OrthoDB" id="10255964at2759"/>
<feature type="domain" description="VHS" evidence="2">
    <location>
        <begin position="277"/>
        <end position="368"/>
    </location>
</feature>
<dbReference type="GO" id="GO:0051666">
    <property type="term" value="P:actin cortical patch localization"/>
    <property type="evidence" value="ECO:0007669"/>
    <property type="project" value="TreeGrafter"/>
</dbReference>
<dbReference type="AlphaFoldDB" id="A0A166T2Y9"/>
<evidence type="ECO:0000259" key="2">
    <source>
        <dbReference type="PROSITE" id="PS50179"/>
    </source>
</evidence>
<feature type="compositionally biased region" description="Basic and acidic residues" evidence="1">
    <location>
        <begin position="58"/>
        <end position="72"/>
    </location>
</feature>
<feature type="compositionally biased region" description="Basic and acidic residues" evidence="1">
    <location>
        <begin position="1"/>
        <end position="11"/>
    </location>
</feature>
<feature type="compositionally biased region" description="Low complexity" evidence="1">
    <location>
        <begin position="644"/>
        <end position="656"/>
    </location>
</feature>
<accession>A0A166T2Y9</accession>
<feature type="compositionally biased region" description="Basic and acidic residues" evidence="1">
    <location>
        <begin position="202"/>
        <end position="260"/>
    </location>
</feature>
<name>A0A166T2Y9_9AGAM</name>
<feature type="compositionally biased region" description="Low complexity" evidence="1">
    <location>
        <begin position="101"/>
        <end position="114"/>
    </location>
</feature>
<feature type="compositionally biased region" description="Pro residues" evidence="1">
    <location>
        <begin position="701"/>
        <end position="710"/>
    </location>
</feature>
<dbReference type="Gene3D" id="1.25.40.90">
    <property type="match status" value="1"/>
</dbReference>
<reference evidence="3 4" key="1">
    <citation type="journal article" date="2016" name="Mol. Biol. Evol.">
        <title>Comparative Genomics of Early-Diverging Mushroom-Forming Fungi Provides Insights into the Origins of Lignocellulose Decay Capabilities.</title>
        <authorList>
            <person name="Nagy L.G."/>
            <person name="Riley R."/>
            <person name="Tritt A."/>
            <person name="Adam C."/>
            <person name="Daum C."/>
            <person name="Floudas D."/>
            <person name="Sun H."/>
            <person name="Yadav J.S."/>
            <person name="Pangilinan J."/>
            <person name="Larsson K.H."/>
            <person name="Matsuura K."/>
            <person name="Barry K."/>
            <person name="Labutti K."/>
            <person name="Kuo R."/>
            <person name="Ohm R.A."/>
            <person name="Bhattacharya S.S."/>
            <person name="Shirouzu T."/>
            <person name="Yoshinaga Y."/>
            <person name="Martin F.M."/>
            <person name="Grigoriev I.V."/>
            <person name="Hibbett D.S."/>
        </authorList>
    </citation>
    <scope>NUCLEOTIDE SEQUENCE [LARGE SCALE GENOMIC DNA]</scope>
    <source>
        <strain evidence="3 4">CBS 109695</strain>
    </source>
</reference>
<dbReference type="GO" id="GO:0043130">
    <property type="term" value="F:ubiquitin binding"/>
    <property type="evidence" value="ECO:0007669"/>
    <property type="project" value="InterPro"/>
</dbReference>
<keyword evidence="4" id="KW-1185">Reference proteome</keyword>
<dbReference type="GO" id="GO:0035091">
    <property type="term" value="F:phosphatidylinositol binding"/>
    <property type="evidence" value="ECO:0007669"/>
    <property type="project" value="InterPro"/>
</dbReference>
<protein>
    <recommendedName>
        <fullName evidence="2">VHS domain-containing protein</fullName>
    </recommendedName>
</protein>
<evidence type="ECO:0000256" key="1">
    <source>
        <dbReference type="SAM" id="MobiDB-lite"/>
    </source>
</evidence>
<dbReference type="PANTHER" id="PTHR47789">
    <property type="entry name" value="LAS SEVENTEEN-BINDING PROTEIN 5"/>
    <property type="match status" value="1"/>
</dbReference>
<dbReference type="Pfam" id="PF00790">
    <property type="entry name" value="VHS"/>
    <property type="match status" value="1"/>
</dbReference>
<dbReference type="CDD" id="cd16980">
    <property type="entry name" value="VHS_Lsb5"/>
    <property type="match status" value="1"/>
</dbReference>
<dbReference type="STRING" id="436010.A0A166T2Y9"/>